<name>A0ABV8HF72_9ACTN</name>
<keyword evidence="1" id="KW-0812">Transmembrane</keyword>
<evidence type="ECO:0000256" key="1">
    <source>
        <dbReference type="SAM" id="Phobius"/>
    </source>
</evidence>
<keyword evidence="4" id="KW-1185">Reference proteome</keyword>
<protein>
    <submittedName>
        <fullName evidence="3">DUF6286 domain-containing protein</fullName>
    </submittedName>
</protein>
<reference evidence="4" key="1">
    <citation type="journal article" date="2019" name="Int. J. Syst. Evol. Microbiol.">
        <title>The Global Catalogue of Microorganisms (GCM) 10K type strain sequencing project: providing services to taxonomists for standard genome sequencing and annotation.</title>
        <authorList>
            <consortium name="The Broad Institute Genomics Platform"/>
            <consortium name="The Broad Institute Genome Sequencing Center for Infectious Disease"/>
            <person name="Wu L."/>
            <person name="Ma J."/>
        </authorList>
    </citation>
    <scope>NUCLEOTIDE SEQUENCE [LARGE SCALE GENOMIC DNA]</scope>
    <source>
        <strain evidence="4">CGMCC 4.7237</strain>
    </source>
</reference>
<dbReference type="RefSeq" id="WP_386426048.1">
    <property type="nucleotide sequence ID" value="NZ_JBHSBB010000003.1"/>
</dbReference>
<organism evidence="3 4">
    <name type="scientific">Streptomyces polygonati</name>
    <dbReference type="NCBI Taxonomy" id="1617087"/>
    <lineage>
        <taxon>Bacteria</taxon>
        <taxon>Bacillati</taxon>
        <taxon>Actinomycetota</taxon>
        <taxon>Actinomycetes</taxon>
        <taxon>Kitasatosporales</taxon>
        <taxon>Streptomycetaceae</taxon>
        <taxon>Streptomyces</taxon>
    </lineage>
</organism>
<evidence type="ECO:0000313" key="4">
    <source>
        <dbReference type="Proteomes" id="UP001595765"/>
    </source>
</evidence>
<accession>A0ABV8HF72</accession>
<feature type="transmembrane region" description="Helical" evidence="1">
    <location>
        <begin position="49"/>
        <end position="67"/>
    </location>
</feature>
<feature type="transmembrane region" description="Helical" evidence="1">
    <location>
        <begin position="97"/>
        <end position="118"/>
    </location>
</feature>
<keyword evidence="1" id="KW-1133">Transmembrane helix</keyword>
<proteinExistence type="predicted"/>
<dbReference type="Proteomes" id="UP001595765">
    <property type="component" value="Unassembled WGS sequence"/>
</dbReference>
<comment type="caution">
    <text evidence="3">The sequence shown here is derived from an EMBL/GenBank/DDBJ whole genome shotgun (WGS) entry which is preliminary data.</text>
</comment>
<evidence type="ECO:0000259" key="2">
    <source>
        <dbReference type="Pfam" id="PF19803"/>
    </source>
</evidence>
<dbReference type="EMBL" id="JBHSBB010000003">
    <property type="protein sequence ID" value="MFC4030514.1"/>
    <property type="molecule type" value="Genomic_DNA"/>
</dbReference>
<sequence>MPTTIGAHAPGSEPVGSLRYAGAVDEQEAPADDEAGEAQTKRFWSPRRVPSAITAACVFALSGLFLYDVSSVRAGRKAMSWRKTLAEQLATRHLDNVWIILGAIVCALLGLWLLVLALTPGERGVLPMARAGAGGVRAGLDRHAAALVLRDRAMEVAGIRSARVAVGRGRVKVHAASHFRDLADVRRDLDRALDQAVHQLGLAEPPDLRVRVERADKKA</sequence>
<dbReference type="InterPro" id="IPR046253">
    <property type="entry name" value="DUF6286"/>
</dbReference>
<dbReference type="Pfam" id="PF19803">
    <property type="entry name" value="DUF6286"/>
    <property type="match status" value="1"/>
</dbReference>
<keyword evidence="1" id="KW-0472">Membrane</keyword>
<gene>
    <name evidence="3" type="ORF">ACFO3J_03400</name>
</gene>
<evidence type="ECO:0000313" key="3">
    <source>
        <dbReference type="EMBL" id="MFC4030514.1"/>
    </source>
</evidence>
<feature type="domain" description="DUF6286" evidence="2">
    <location>
        <begin position="108"/>
        <end position="212"/>
    </location>
</feature>